<feature type="coiled-coil region" evidence="6">
    <location>
        <begin position="120"/>
        <end position="147"/>
    </location>
</feature>
<gene>
    <name evidence="9" type="ORF">H8B19_06625</name>
</gene>
<evidence type="ECO:0000256" key="2">
    <source>
        <dbReference type="ARBA" id="ARBA00022840"/>
    </source>
</evidence>
<evidence type="ECO:0000256" key="3">
    <source>
        <dbReference type="ARBA" id="ARBA00023015"/>
    </source>
</evidence>
<keyword evidence="6" id="KW-0175">Coiled coil</keyword>
<feature type="domain" description="Response regulatory" evidence="8">
    <location>
        <begin position="6"/>
        <end position="125"/>
    </location>
</feature>
<dbReference type="PROSITE" id="PS00676">
    <property type="entry name" value="SIGMA54_INTERACT_2"/>
    <property type="match status" value="1"/>
</dbReference>
<comment type="caution">
    <text evidence="9">The sequence shown here is derived from an EMBL/GenBank/DDBJ whole genome shotgun (WGS) entry which is preliminary data.</text>
</comment>
<feature type="modified residue" description="4-aspartylphosphate" evidence="5">
    <location>
        <position position="55"/>
    </location>
</feature>
<dbReference type="AlphaFoldDB" id="A0A8J6ISE3"/>
<dbReference type="InterPro" id="IPR009057">
    <property type="entry name" value="Homeodomain-like_sf"/>
</dbReference>
<dbReference type="Pfam" id="PF00158">
    <property type="entry name" value="Sigma54_activat"/>
    <property type="match status" value="1"/>
</dbReference>
<reference evidence="9" key="2">
    <citation type="submission" date="2020-08" db="EMBL/GenBank/DDBJ databases">
        <authorList>
            <person name="Lai Q."/>
        </authorList>
    </citation>
    <scope>NUCLEOTIDE SEQUENCE</scope>
    <source>
        <strain evidence="9">S27-2</strain>
    </source>
</reference>
<dbReference type="GO" id="GO:0005524">
    <property type="term" value="F:ATP binding"/>
    <property type="evidence" value="ECO:0007669"/>
    <property type="project" value="UniProtKB-KW"/>
</dbReference>
<evidence type="ECO:0000313" key="10">
    <source>
        <dbReference type="Proteomes" id="UP000601768"/>
    </source>
</evidence>
<dbReference type="SUPFAM" id="SSF52540">
    <property type="entry name" value="P-loop containing nucleoside triphosphate hydrolases"/>
    <property type="match status" value="1"/>
</dbReference>
<evidence type="ECO:0000256" key="1">
    <source>
        <dbReference type="ARBA" id="ARBA00022741"/>
    </source>
</evidence>
<dbReference type="InterPro" id="IPR027417">
    <property type="entry name" value="P-loop_NTPase"/>
</dbReference>
<reference evidence="9" key="1">
    <citation type="journal article" date="2018" name="Int. J. Syst. Evol. Microbiol.">
        <title>Neptunicella marina gen. nov., sp. nov., isolated from surface seawater.</title>
        <authorList>
            <person name="Liu X."/>
            <person name="Lai Q."/>
            <person name="Du Y."/>
            <person name="Zhang X."/>
            <person name="Liu Z."/>
            <person name="Sun F."/>
            <person name="Shao Z."/>
        </authorList>
    </citation>
    <scope>NUCLEOTIDE SEQUENCE</scope>
    <source>
        <strain evidence="9">S27-2</strain>
    </source>
</reference>
<keyword evidence="3" id="KW-0805">Transcription regulation</keyword>
<dbReference type="Pfam" id="PF02954">
    <property type="entry name" value="HTH_8"/>
    <property type="match status" value="1"/>
</dbReference>
<dbReference type="PROSITE" id="PS50045">
    <property type="entry name" value="SIGMA54_INTERACT_4"/>
    <property type="match status" value="1"/>
</dbReference>
<dbReference type="Pfam" id="PF00072">
    <property type="entry name" value="Response_reg"/>
    <property type="match status" value="1"/>
</dbReference>
<dbReference type="InterPro" id="IPR002197">
    <property type="entry name" value="HTH_Fis"/>
</dbReference>
<dbReference type="PRINTS" id="PR01590">
    <property type="entry name" value="HTHFIS"/>
</dbReference>
<keyword evidence="5" id="KW-0597">Phosphoprotein</keyword>
<feature type="domain" description="Sigma-54 factor interaction" evidence="7">
    <location>
        <begin position="149"/>
        <end position="378"/>
    </location>
</feature>
<proteinExistence type="predicted"/>
<dbReference type="GO" id="GO:0006355">
    <property type="term" value="P:regulation of DNA-templated transcription"/>
    <property type="evidence" value="ECO:0007669"/>
    <property type="project" value="InterPro"/>
</dbReference>
<sequence>MDVMHSILIIDDRADVRASLRFLLEQHQYQVSEADNPFAAQSTMKQQLPELILLDMNYSLDTVSGQEGIGFLEWLQQQEHSIPVIPMTAWSNTALVVKAMQLGARDFIEKPWNNAQLINLIERQLELSALNQQNNKLTQQLEASHQSGYQWQSPVMQTLLTQLATVAQTNANILLTGPNGCGKSELAVFIHQQSGKPLSSLVQVNMGAIVESLFESEMFGHVKGAFTDAKQQRIGRFELAENGSLFLDEIANMTLSQQAKLLRVLESGQYESVGSNQTKRSNARIISATNCDLARAISEGQFRQDLFYRLNTMTFAIPPLSERTEDIVPLAQYFIKTHGQKYQRADLQLTEAAIQSLQNYNWPGNIREMSHSIERAVLLNTSGMIDATDLALVPDQSSNAINVMPLDQAEQMLIRNALKQTGNNVAEAAELLDLSTSALYRRMEKYALGKS</sequence>
<dbReference type="EMBL" id="JACNEP010000004">
    <property type="protein sequence ID" value="MBC3765544.1"/>
    <property type="molecule type" value="Genomic_DNA"/>
</dbReference>
<evidence type="ECO:0000259" key="8">
    <source>
        <dbReference type="PROSITE" id="PS50110"/>
    </source>
</evidence>
<dbReference type="InterPro" id="IPR025943">
    <property type="entry name" value="Sigma_54_int_dom_ATP-bd_2"/>
</dbReference>
<dbReference type="InterPro" id="IPR003593">
    <property type="entry name" value="AAA+_ATPase"/>
</dbReference>
<dbReference type="InterPro" id="IPR058031">
    <property type="entry name" value="AAA_lid_NorR"/>
</dbReference>
<dbReference type="CDD" id="cd00009">
    <property type="entry name" value="AAA"/>
    <property type="match status" value="1"/>
</dbReference>
<dbReference type="InterPro" id="IPR011006">
    <property type="entry name" value="CheY-like_superfamily"/>
</dbReference>
<dbReference type="FunFam" id="3.40.50.300:FF:000006">
    <property type="entry name" value="DNA-binding transcriptional regulator NtrC"/>
    <property type="match status" value="1"/>
</dbReference>
<dbReference type="SMART" id="SM00448">
    <property type="entry name" value="REC"/>
    <property type="match status" value="1"/>
</dbReference>
<evidence type="ECO:0000256" key="4">
    <source>
        <dbReference type="ARBA" id="ARBA00023163"/>
    </source>
</evidence>
<dbReference type="GO" id="GO:0043565">
    <property type="term" value="F:sequence-specific DNA binding"/>
    <property type="evidence" value="ECO:0007669"/>
    <property type="project" value="InterPro"/>
</dbReference>
<keyword evidence="1" id="KW-0547">Nucleotide-binding</keyword>
<dbReference type="Gene3D" id="1.10.10.60">
    <property type="entry name" value="Homeodomain-like"/>
    <property type="match status" value="1"/>
</dbReference>
<dbReference type="Proteomes" id="UP000601768">
    <property type="component" value="Unassembled WGS sequence"/>
</dbReference>
<accession>A0A8J6ISE3</accession>
<keyword evidence="4" id="KW-0804">Transcription</keyword>
<evidence type="ECO:0000259" key="7">
    <source>
        <dbReference type="PROSITE" id="PS50045"/>
    </source>
</evidence>
<dbReference type="PANTHER" id="PTHR32071">
    <property type="entry name" value="TRANSCRIPTIONAL REGULATORY PROTEIN"/>
    <property type="match status" value="1"/>
</dbReference>
<dbReference type="SUPFAM" id="SSF52172">
    <property type="entry name" value="CheY-like"/>
    <property type="match status" value="1"/>
</dbReference>
<evidence type="ECO:0000256" key="5">
    <source>
        <dbReference type="PROSITE-ProRule" id="PRU00169"/>
    </source>
</evidence>
<dbReference type="Gene3D" id="3.40.50.300">
    <property type="entry name" value="P-loop containing nucleotide triphosphate hydrolases"/>
    <property type="match status" value="1"/>
</dbReference>
<dbReference type="PROSITE" id="PS50110">
    <property type="entry name" value="RESPONSE_REGULATORY"/>
    <property type="match status" value="1"/>
</dbReference>
<dbReference type="Gene3D" id="1.10.8.60">
    <property type="match status" value="1"/>
</dbReference>
<dbReference type="SMART" id="SM00382">
    <property type="entry name" value="AAA"/>
    <property type="match status" value="1"/>
</dbReference>
<dbReference type="SUPFAM" id="SSF46689">
    <property type="entry name" value="Homeodomain-like"/>
    <property type="match status" value="1"/>
</dbReference>
<dbReference type="GO" id="GO:0000160">
    <property type="term" value="P:phosphorelay signal transduction system"/>
    <property type="evidence" value="ECO:0007669"/>
    <property type="project" value="InterPro"/>
</dbReference>
<dbReference type="InterPro" id="IPR002078">
    <property type="entry name" value="Sigma_54_int"/>
</dbReference>
<protein>
    <submittedName>
        <fullName evidence="9">Sigma-54-dependent Fis family transcriptional regulator</fullName>
    </submittedName>
</protein>
<keyword evidence="10" id="KW-1185">Reference proteome</keyword>
<dbReference type="Pfam" id="PF25601">
    <property type="entry name" value="AAA_lid_14"/>
    <property type="match status" value="1"/>
</dbReference>
<keyword evidence="2" id="KW-0067">ATP-binding</keyword>
<name>A0A8J6ISE3_9ALTE</name>
<dbReference type="InterPro" id="IPR001789">
    <property type="entry name" value="Sig_transdc_resp-reg_receiver"/>
</dbReference>
<dbReference type="Gene3D" id="3.40.50.2300">
    <property type="match status" value="1"/>
</dbReference>
<organism evidence="9 10">
    <name type="scientific">Neptunicella marina</name>
    <dbReference type="NCBI Taxonomy" id="2125989"/>
    <lineage>
        <taxon>Bacteria</taxon>
        <taxon>Pseudomonadati</taxon>
        <taxon>Pseudomonadota</taxon>
        <taxon>Gammaproteobacteria</taxon>
        <taxon>Alteromonadales</taxon>
        <taxon>Alteromonadaceae</taxon>
        <taxon>Neptunicella</taxon>
    </lineage>
</organism>
<evidence type="ECO:0000313" key="9">
    <source>
        <dbReference type="EMBL" id="MBC3765544.1"/>
    </source>
</evidence>
<evidence type="ECO:0000256" key="6">
    <source>
        <dbReference type="SAM" id="Coils"/>
    </source>
</evidence>